<reference evidence="1 2" key="1">
    <citation type="submission" date="2020-08" db="EMBL/GenBank/DDBJ databases">
        <title>Functional genomics of gut bacteria from endangered species of beetles.</title>
        <authorList>
            <person name="Carlos-Shanley C."/>
        </authorList>
    </citation>
    <scope>NUCLEOTIDE SEQUENCE [LARGE SCALE GENOMIC DNA]</scope>
    <source>
        <strain evidence="1 2">S00245</strain>
    </source>
</reference>
<dbReference type="EMBL" id="JACHLR010000020">
    <property type="protein sequence ID" value="MBB4860332.1"/>
    <property type="molecule type" value="Genomic_DNA"/>
</dbReference>
<dbReference type="Proteomes" id="UP000555448">
    <property type="component" value="Unassembled WGS sequence"/>
</dbReference>
<gene>
    <name evidence="1" type="ORF">HNO88_003675</name>
</gene>
<name>A0A7W7NYL8_9SPHN</name>
<sequence>MRVAVLAGRRVSADAGAFPRSRVPDVRARLRRVLVEDRVESLICSRADVRI</sequence>
<evidence type="ECO:0000313" key="2">
    <source>
        <dbReference type="Proteomes" id="UP000555448"/>
    </source>
</evidence>
<keyword evidence="2" id="KW-1185">Reference proteome</keyword>
<dbReference type="AlphaFoldDB" id="A0A7W7NYL8"/>
<protein>
    <submittedName>
        <fullName evidence="1">Uncharacterized protein</fullName>
    </submittedName>
</protein>
<accession>A0A7W7NYL8</accession>
<comment type="caution">
    <text evidence="1">The sequence shown here is derived from an EMBL/GenBank/DDBJ whole genome shotgun (WGS) entry which is preliminary data.</text>
</comment>
<organism evidence="1 2">
    <name type="scientific">Novosphingobium chloroacetimidivorans</name>
    <dbReference type="NCBI Taxonomy" id="1428314"/>
    <lineage>
        <taxon>Bacteria</taxon>
        <taxon>Pseudomonadati</taxon>
        <taxon>Pseudomonadota</taxon>
        <taxon>Alphaproteobacteria</taxon>
        <taxon>Sphingomonadales</taxon>
        <taxon>Sphingomonadaceae</taxon>
        <taxon>Novosphingobium</taxon>
    </lineage>
</organism>
<evidence type="ECO:0000313" key="1">
    <source>
        <dbReference type="EMBL" id="MBB4860332.1"/>
    </source>
</evidence>
<proteinExistence type="predicted"/>